<evidence type="ECO:0000313" key="7">
    <source>
        <dbReference type="EMBL" id="MBB5433106.1"/>
    </source>
</evidence>
<dbReference type="RefSeq" id="WP_184392568.1">
    <property type="nucleotide sequence ID" value="NZ_BAAAJD010000067.1"/>
</dbReference>
<dbReference type="GO" id="GO:0046872">
    <property type="term" value="F:metal ion binding"/>
    <property type="evidence" value="ECO:0007669"/>
    <property type="project" value="UniProtKB-KW"/>
</dbReference>
<evidence type="ECO:0000259" key="5">
    <source>
        <dbReference type="Pfam" id="PF13470"/>
    </source>
</evidence>
<accession>A0A7W8VE37</accession>
<reference evidence="7 8" key="1">
    <citation type="submission" date="2020-08" db="EMBL/GenBank/DDBJ databases">
        <title>Sequencing the genomes of 1000 actinobacteria strains.</title>
        <authorList>
            <person name="Klenk H.-P."/>
        </authorList>
    </citation>
    <scope>NUCLEOTIDE SEQUENCE [LARGE SCALE GENOMIC DNA]</scope>
    <source>
        <strain evidence="7 8">DSM 44551</strain>
    </source>
</reference>
<dbReference type="InterPro" id="IPR058652">
    <property type="entry name" value="VapC50_C"/>
</dbReference>
<keyword evidence="2" id="KW-0479">Metal-binding</keyword>
<sequence length="184" mass="20700">MAFIALYDASVLYPNTLRDLLIRIAQTGLVEAKWTDQILDEVFDSLKRDRPDLPATALERTRKLMLAAVRDCLVTKYEPLIGALDLPDPDDRHVLAAAVRARAQVIVTSNLRDFPAASLAPWDLESKSPDEFLLDQIHLDRKVVWACVQQIADSWRCPPGTVDDVLDRLERAGLVRATAELRWG</sequence>
<dbReference type="Pfam" id="PF13470">
    <property type="entry name" value="PIN_3"/>
    <property type="match status" value="1"/>
</dbReference>
<evidence type="ECO:0000256" key="3">
    <source>
        <dbReference type="ARBA" id="ARBA00022801"/>
    </source>
</evidence>
<keyword evidence="4" id="KW-0460">Magnesium</keyword>
<keyword evidence="8" id="KW-1185">Reference proteome</keyword>
<protein>
    <submittedName>
        <fullName evidence="7">Putative nucleic acid-binding protein</fullName>
    </submittedName>
</protein>
<evidence type="ECO:0000256" key="4">
    <source>
        <dbReference type="ARBA" id="ARBA00022842"/>
    </source>
</evidence>
<dbReference type="Pfam" id="PF26343">
    <property type="entry name" value="VapC50_C"/>
    <property type="match status" value="1"/>
</dbReference>
<feature type="domain" description="PIN" evidence="5">
    <location>
        <begin position="14"/>
        <end position="111"/>
    </location>
</feature>
<evidence type="ECO:0000313" key="8">
    <source>
        <dbReference type="Proteomes" id="UP000572635"/>
    </source>
</evidence>
<evidence type="ECO:0000259" key="6">
    <source>
        <dbReference type="Pfam" id="PF26343"/>
    </source>
</evidence>
<gene>
    <name evidence="7" type="ORF">HDA36_003190</name>
</gene>
<keyword evidence="1" id="KW-0540">Nuclease</keyword>
<organism evidence="7 8">
    <name type="scientific">Nocardiopsis composta</name>
    <dbReference type="NCBI Taxonomy" id="157465"/>
    <lineage>
        <taxon>Bacteria</taxon>
        <taxon>Bacillati</taxon>
        <taxon>Actinomycetota</taxon>
        <taxon>Actinomycetes</taxon>
        <taxon>Streptosporangiales</taxon>
        <taxon>Nocardiopsidaceae</taxon>
        <taxon>Nocardiopsis</taxon>
    </lineage>
</organism>
<dbReference type="InterPro" id="IPR002716">
    <property type="entry name" value="PIN_dom"/>
</dbReference>
<name>A0A7W8VE37_9ACTN</name>
<evidence type="ECO:0000256" key="1">
    <source>
        <dbReference type="ARBA" id="ARBA00022722"/>
    </source>
</evidence>
<dbReference type="AlphaFoldDB" id="A0A7W8VE37"/>
<proteinExistence type="predicted"/>
<feature type="domain" description="VapC50 C-terminal" evidence="6">
    <location>
        <begin position="129"/>
        <end position="182"/>
    </location>
</feature>
<dbReference type="GO" id="GO:0004518">
    <property type="term" value="F:nuclease activity"/>
    <property type="evidence" value="ECO:0007669"/>
    <property type="project" value="UniProtKB-KW"/>
</dbReference>
<dbReference type="EMBL" id="JACHDB010000001">
    <property type="protein sequence ID" value="MBB5433106.1"/>
    <property type="molecule type" value="Genomic_DNA"/>
</dbReference>
<dbReference type="GO" id="GO:0016787">
    <property type="term" value="F:hydrolase activity"/>
    <property type="evidence" value="ECO:0007669"/>
    <property type="project" value="UniProtKB-KW"/>
</dbReference>
<keyword evidence="3" id="KW-0378">Hydrolase</keyword>
<evidence type="ECO:0000256" key="2">
    <source>
        <dbReference type="ARBA" id="ARBA00022723"/>
    </source>
</evidence>
<dbReference type="Proteomes" id="UP000572635">
    <property type="component" value="Unassembled WGS sequence"/>
</dbReference>
<comment type="caution">
    <text evidence="7">The sequence shown here is derived from an EMBL/GenBank/DDBJ whole genome shotgun (WGS) entry which is preliminary data.</text>
</comment>